<sequence>MSKYTILKYLRRFSFWLSFFAVIAIIFDLGFSHEKFVEIEIRTFYFITLLIGIPSIALRYFIANERFPKKVRVFDTIIFSLFILLAVAQIDTIRESFAIFEFFNKMGWIYLAIIIYFIREFSRFELKINREILNPAQLFIISFLILILLGTLCLMLPKATHDGISFLDALFTSTSAVCVTGLIVVDTGSYFTLFGQTILLVLIQLGGLGIMTFASYFSYFFRGSTSYENQLMMKNVTDSETLGEVFSALKKILFITFVFEFIGALLIYLSLDPKLFETVGDQIFFSIFHTISGFCNAGFSTLEYSMYQPEYRFNFPLHIILSVLFILGGLGFPIVLNIYKYCRYFIKKNLLIFKRPDQPVNMPWVLNLNSRIVLVTTAVLLFGGMLFFMFFEWNNTLQDYNFFGKLATSFFGSSTPRTAGFNSVDMSALNFSTIMVIMFLMWVGASPGSTGGGIKTSTIAIATLNFLSLAKGKDRVEVYNREIANNSLRRAFSIMSLSMLFVGLSILMISYFDPNMHLLDVAFECISAYSTVGLSLGITPDFSSASKIVIIITMFAGRVSMLTVMAAFLADVKHLNYKFPTEEVLIN</sequence>
<gene>
    <name evidence="9" type="ORF">SAMN04487907_10684</name>
</gene>
<evidence type="ECO:0000313" key="10">
    <source>
        <dbReference type="Proteomes" id="UP000199438"/>
    </source>
</evidence>
<dbReference type="AlphaFoldDB" id="A0A1I1KMR5"/>
<dbReference type="GO" id="GO:0030001">
    <property type="term" value="P:metal ion transport"/>
    <property type="evidence" value="ECO:0007669"/>
    <property type="project" value="UniProtKB-ARBA"/>
</dbReference>
<feature type="transmembrane region" description="Helical" evidence="8">
    <location>
        <begin position="252"/>
        <end position="271"/>
    </location>
</feature>
<keyword evidence="2" id="KW-0813">Transport</keyword>
<dbReference type="GO" id="GO:0008324">
    <property type="term" value="F:monoatomic cation transmembrane transporter activity"/>
    <property type="evidence" value="ECO:0007669"/>
    <property type="project" value="InterPro"/>
</dbReference>
<feature type="transmembrane region" description="Helical" evidence="8">
    <location>
        <begin position="73"/>
        <end position="90"/>
    </location>
</feature>
<feature type="transmembrane region" description="Helical" evidence="8">
    <location>
        <begin position="548"/>
        <end position="570"/>
    </location>
</feature>
<dbReference type="EMBL" id="FOKV01000006">
    <property type="protein sequence ID" value="SFC62079.1"/>
    <property type="molecule type" value="Genomic_DNA"/>
</dbReference>
<evidence type="ECO:0000256" key="5">
    <source>
        <dbReference type="ARBA" id="ARBA00022989"/>
    </source>
</evidence>
<evidence type="ECO:0000256" key="7">
    <source>
        <dbReference type="ARBA" id="ARBA00023136"/>
    </source>
</evidence>
<dbReference type="OrthoDB" id="9810952at2"/>
<feature type="transmembrane region" description="Helical" evidence="8">
    <location>
        <begin position="163"/>
        <end position="185"/>
    </location>
</feature>
<dbReference type="InterPro" id="IPR003445">
    <property type="entry name" value="Cat_transpt"/>
</dbReference>
<keyword evidence="6" id="KW-0406">Ion transport</keyword>
<dbReference type="STRING" id="1334022.SAMN04487907_10684"/>
<keyword evidence="7 8" id="KW-0472">Membrane</keyword>
<feature type="transmembrane region" description="Helical" evidence="8">
    <location>
        <begin position="96"/>
        <end position="118"/>
    </location>
</feature>
<dbReference type="Pfam" id="PF02386">
    <property type="entry name" value="TrkH"/>
    <property type="match status" value="1"/>
</dbReference>
<comment type="subcellular location">
    <subcellularLocation>
        <location evidence="1">Cell membrane</location>
        <topology evidence="1">Multi-pass membrane protein</topology>
    </subcellularLocation>
</comment>
<dbReference type="PANTHER" id="PTHR32024:SF1">
    <property type="entry name" value="KTR SYSTEM POTASSIUM UPTAKE PROTEIN B"/>
    <property type="match status" value="1"/>
</dbReference>
<feature type="transmembrane region" description="Helical" evidence="8">
    <location>
        <begin position="491"/>
        <end position="512"/>
    </location>
</feature>
<protein>
    <submittedName>
        <fullName evidence="9">Potassium uptake protein, TrkH family</fullName>
    </submittedName>
</protein>
<evidence type="ECO:0000256" key="8">
    <source>
        <dbReference type="SAM" id="Phobius"/>
    </source>
</evidence>
<accession>A0A1I1KMR5</accession>
<proteinExistence type="predicted"/>
<dbReference type="RefSeq" id="WP_092543447.1">
    <property type="nucleotide sequence ID" value="NZ_FOKV01000006.1"/>
</dbReference>
<keyword evidence="5 8" id="KW-1133">Transmembrane helix</keyword>
<evidence type="ECO:0000256" key="6">
    <source>
        <dbReference type="ARBA" id="ARBA00023065"/>
    </source>
</evidence>
<feature type="transmembrane region" description="Helical" evidence="8">
    <location>
        <begin position="283"/>
        <end position="299"/>
    </location>
</feature>
<feature type="transmembrane region" description="Helical" evidence="8">
    <location>
        <begin position="12"/>
        <end position="31"/>
    </location>
</feature>
<evidence type="ECO:0000256" key="3">
    <source>
        <dbReference type="ARBA" id="ARBA00022475"/>
    </source>
</evidence>
<feature type="transmembrane region" description="Helical" evidence="8">
    <location>
        <begin position="319"/>
        <end position="339"/>
    </location>
</feature>
<feature type="transmembrane region" description="Helical" evidence="8">
    <location>
        <begin position="372"/>
        <end position="391"/>
    </location>
</feature>
<dbReference type="PANTHER" id="PTHR32024">
    <property type="entry name" value="TRK SYSTEM POTASSIUM UPTAKE PROTEIN TRKG-RELATED"/>
    <property type="match status" value="1"/>
</dbReference>
<evidence type="ECO:0000256" key="1">
    <source>
        <dbReference type="ARBA" id="ARBA00004651"/>
    </source>
</evidence>
<feature type="transmembrane region" description="Helical" evidence="8">
    <location>
        <begin position="138"/>
        <end position="157"/>
    </location>
</feature>
<keyword evidence="4 8" id="KW-0812">Transmembrane</keyword>
<reference evidence="10" key="1">
    <citation type="submission" date="2016-10" db="EMBL/GenBank/DDBJ databases">
        <authorList>
            <person name="Varghese N."/>
            <person name="Submissions S."/>
        </authorList>
    </citation>
    <scope>NUCLEOTIDE SEQUENCE [LARGE SCALE GENOMIC DNA]</scope>
    <source>
        <strain evidence="10">DSM 24499</strain>
    </source>
</reference>
<feature type="transmembrane region" description="Helical" evidence="8">
    <location>
        <begin position="426"/>
        <end position="445"/>
    </location>
</feature>
<dbReference type="GO" id="GO:0005886">
    <property type="term" value="C:plasma membrane"/>
    <property type="evidence" value="ECO:0007669"/>
    <property type="project" value="UniProtKB-SubCell"/>
</dbReference>
<dbReference type="Proteomes" id="UP000199438">
    <property type="component" value="Unassembled WGS sequence"/>
</dbReference>
<feature type="transmembrane region" description="Helical" evidence="8">
    <location>
        <begin position="43"/>
        <end position="61"/>
    </location>
</feature>
<name>A0A1I1KMR5_9FLAO</name>
<organism evidence="9 10">
    <name type="scientific">Zunongwangia mangrovi</name>
    <dbReference type="NCBI Taxonomy" id="1334022"/>
    <lineage>
        <taxon>Bacteria</taxon>
        <taxon>Pseudomonadati</taxon>
        <taxon>Bacteroidota</taxon>
        <taxon>Flavobacteriia</taxon>
        <taxon>Flavobacteriales</taxon>
        <taxon>Flavobacteriaceae</taxon>
        <taxon>Zunongwangia</taxon>
    </lineage>
</organism>
<evidence type="ECO:0000256" key="4">
    <source>
        <dbReference type="ARBA" id="ARBA00022692"/>
    </source>
</evidence>
<keyword evidence="3" id="KW-1003">Cell membrane</keyword>
<feature type="transmembrane region" description="Helical" evidence="8">
    <location>
        <begin position="197"/>
        <end position="221"/>
    </location>
</feature>
<evidence type="ECO:0000313" key="9">
    <source>
        <dbReference type="EMBL" id="SFC62079.1"/>
    </source>
</evidence>
<keyword evidence="10" id="KW-1185">Reference proteome</keyword>
<evidence type="ECO:0000256" key="2">
    <source>
        <dbReference type="ARBA" id="ARBA00022448"/>
    </source>
</evidence>